<dbReference type="STRING" id="526729.SAMN04324258_4195"/>
<dbReference type="CDD" id="cd06261">
    <property type="entry name" value="TM_PBP2"/>
    <property type="match status" value="1"/>
</dbReference>
<dbReference type="GO" id="GO:0055085">
    <property type="term" value="P:transmembrane transport"/>
    <property type="evidence" value="ECO:0007669"/>
    <property type="project" value="InterPro"/>
</dbReference>
<feature type="domain" description="ABC transmembrane type-1" evidence="8">
    <location>
        <begin position="97"/>
        <end position="317"/>
    </location>
</feature>
<feature type="transmembrane region" description="Helical" evidence="7">
    <location>
        <begin position="194"/>
        <end position="217"/>
    </location>
</feature>
<keyword evidence="10" id="KW-1185">Reference proteome</keyword>
<keyword evidence="4 7" id="KW-0812">Transmembrane</keyword>
<dbReference type="PANTHER" id="PTHR43163">
    <property type="entry name" value="DIPEPTIDE TRANSPORT SYSTEM PERMEASE PROTEIN DPPB-RELATED"/>
    <property type="match status" value="1"/>
</dbReference>
<organism evidence="9 10">
    <name type="scientific">Krasilnikoviella flava</name>
    <dbReference type="NCBI Taxonomy" id="526729"/>
    <lineage>
        <taxon>Bacteria</taxon>
        <taxon>Bacillati</taxon>
        <taxon>Actinomycetota</taxon>
        <taxon>Actinomycetes</taxon>
        <taxon>Micrococcales</taxon>
        <taxon>Promicromonosporaceae</taxon>
        <taxon>Krasilnikoviella</taxon>
    </lineage>
</organism>
<evidence type="ECO:0000259" key="8">
    <source>
        <dbReference type="PROSITE" id="PS50928"/>
    </source>
</evidence>
<feature type="transmembrane region" description="Helical" evidence="7">
    <location>
        <begin position="103"/>
        <end position="124"/>
    </location>
</feature>
<sequence length="331" mass="33951">MSRLRFVGVRLASLLGLLGALSLVLFLLQEVSGADPVSATIGGNASPDAVAAARERLGLDDPAPQRYLAFVGGLLTGDLGTSFRTRRPVAEDIGAYLPATLELVLVAFLLAVLLGVLFAVSSMLRWPLAGVFRGLLFVGSTAPTFMLGILGIIVFYKLLGWLPASGRGGVTDGPTGLSVLDSMLAGDPAATGDALAHVVMPALALAVGPALAIGRVLRSSLTETLRSDHVRTATAKGLTETQVLRGHVLRNSLGASLSMGALQLGFMFGGVLLVEGVFTWGGLGSYLSASLPVSDFPAVAGVTFVLGGLYVAVNTAADVLQSVADPRISVS</sequence>
<dbReference type="RefSeq" id="WP_079576680.1">
    <property type="nucleotide sequence ID" value="NZ_FUZQ01000008.1"/>
</dbReference>
<evidence type="ECO:0000256" key="7">
    <source>
        <dbReference type="RuleBase" id="RU363032"/>
    </source>
</evidence>
<dbReference type="EMBL" id="FUZQ01000008">
    <property type="protein sequence ID" value="SKC81255.1"/>
    <property type="molecule type" value="Genomic_DNA"/>
</dbReference>
<keyword evidence="5 7" id="KW-1133">Transmembrane helix</keyword>
<protein>
    <submittedName>
        <fullName evidence="9">Peptide/nickel transport system permease protein</fullName>
    </submittedName>
</protein>
<evidence type="ECO:0000256" key="4">
    <source>
        <dbReference type="ARBA" id="ARBA00022692"/>
    </source>
</evidence>
<dbReference type="Proteomes" id="UP000189777">
    <property type="component" value="Unassembled WGS sequence"/>
</dbReference>
<dbReference type="PANTHER" id="PTHR43163:SF6">
    <property type="entry name" value="DIPEPTIDE TRANSPORT SYSTEM PERMEASE PROTEIN DPPB-RELATED"/>
    <property type="match status" value="1"/>
</dbReference>
<keyword evidence="6 7" id="KW-0472">Membrane</keyword>
<evidence type="ECO:0000256" key="6">
    <source>
        <dbReference type="ARBA" id="ARBA00023136"/>
    </source>
</evidence>
<evidence type="ECO:0000256" key="3">
    <source>
        <dbReference type="ARBA" id="ARBA00022475"/>
    </source>
</evidence>
<dbReference type="InterPro" id="IPR035906">
    <property type="entry name" value="MetI-like_sf"/>
</dbReference>
<evidence type="ECO:0000256" key="2">
    <source>
        <dbReference type="ARBA" id="ARBA00022448"/>
    </source>
</evidence>
<comment type="subcellular location">
    <subcellularLocation>
        <location evidence="1 7">Cell membrane</location>
        <topology evidence="1 7">Multi-pass membrane protein</topology>
    </subcellularLocation>
</comment>
<dbReference type="InterPro" id="IPR045621">
    <property type="entry name" value="BPD_transp_1_N"/>
</dbReference>
<evidence type="ECO:0000313" key="9">
    <source>
        <dbReference type="EMBL" id="SKC81255.1"/>
    </source>
</evidence>
<proteinExistence type="inferred from homology"/>
<feature type="transmembrane region" description="Helical" evidence="7">
    <location>
        <begin position="298"/>
        <end position="317"/>
    </location>
</feature>
<feature type="transmembrane region" description="Helical" evidence="7">
    <location>
        <begin position="136"/>
        <end position="156"/>
    </location>
</feature>
<keyword evidence="3" id="KW-1003">Cell membrane</keyword>
<dbReference type="Pfam" id="PF00528">
    <property type="entry name" value="BPD_transp_1"/>
    <property type="match status" value="1"/>
</dbReference>
<reference evidence="9 10" key="1">
    <citation type="submission" date="2017-02" db="EMBL/GenBank/DDBJ databases">
        <authorList>
            <person name="Peterson S.W."/>
        </authorList>
    </citation>
    <scope>NUCLEOTIDE SEQUENCE [LARGE SCALE GENOMIC DNA]</scope>
    <source>
        <strain evidence="9 10">DSM 21481</strain>
    </source>
</reference>
<dbReference type="InterPro" id="IPR000515">
    <property type="entry name" value="MetI-like"/>
</dbReference>
<accession>A0A1T5LZG5</accession>
<dbReference type="OrthoDB" id="3171583at2"/>
<dbReference type="Pfam" id="PF19300">
    <property type="entry name" value="BPD_transp_1_N"/>
    <property type="match status" value="1"/>
</dbReference>
<feature type="transmembrane region" description="Helical" evidence="7">
    <location>
        <begin position="253"/>
        <end position="278"/>
    </location>
</feature>
<comment type="similarity">
    <text evidence="7">Belongs to the binding-protein-dependent transport system permease family.</text>
</comment>
<dbReference type="AlphaFoldDB" id="A0A1T5LZG5"/>
<name>A0A1T5LZG5_9MICO</name>
<dbReference type="SUPFAM" id="SSF161098">
    <property type="entry name" value="MetI-like"/>
    <property type="match status" value="1"/>
</dbReference>
<evidence type="ECO:0000256" key="5">
    <source>
        <dbReference type="ARBA" id="ARBA00022989"/>
    </source>
</evidence>
<evidence type="ECO:0000313" key="10">
    <source>
        <dbReference type="Proteomes" id="UP000189777"/>
    </source>
</evidence>
<gene>
    <name evidence="9" type="ORF">SAMN04324258_4195</name>
</gene>
<evidence type="ECO:0000256" key="1">
    <source>
        <dbReference type="ARBA" id="ARBA00004651"/>
    </source>
</evidence>
<keyword evidence="2 7" id="KW-0813">Transport</keyword>
<dbReference type="GO" id="GO:0005886">
    <property type="term" value="C:plasma membrane"/>
    <property type="evidence" value="ECO:0007669"/>
    <property type="project" value="UniProtKB-SubCell"/>
</dbReference>
<dbReference type="Gene3D" id="1.10.3720.10">
    <property type="entry name" value="MetI-like"/>
    <property type="match status" value="1"/>
</dbReference>
<dbReference type="PROSITE" id="PS50928">
    <property type="entry name" value="ABC_TM1"/>
    <property type="match status" value="1"/>
</dbReference>